<proteinExistence type="predicted"/>
<gene>
    <name evidence="1" type="ORF">V6250_21270</name>
</gene>
<name>A0ACC6R9P7_9GAMM</name>
<feature type="non-terminal residue" evidence="1">
    <location>
        <position position="69"/>
    </location>
</feature>
<evidence type="ECO:0000313" key="1">
    <source>
        <dbReference type="EMBL" id="MEL0606643.1"/>
    </source>
</evidence>
<comment type="caution">
    <text evidence="1">The sequence shown here is derived from an EMBL/GenBank/DDBJ whole genome shotgun (WGS) entry which is preliminary data.</text>
</comment>
<evidence type="ECO:0000313" key="2">
    <source>
        <dbReference type="Proteomes" id="UP001374952"/>
    </source>
</evidence>
<keyword evidence="2" id="KW-1185">Reference proteome</keyword>
<dbReference type="Proteomes" id="UP001374952">
    <property type="component" value="Unassembled WGS sequence"/>
</dbReference>
<sequence length="69" mass="8035">TMDETTHGFSRKVIDRELSFDFGEFFPNDYADYFTPSNRNKRLSYPIWSNDSKKDLANTFDVDGTKTLA</sequence>
<organism evidence="1 2">
    <name type="scientific">Pseudoalteromonas undina</name>
    <dbReference type="NCBI Taxonomy" id="43660"/>
    <lineage>
        <taxon>Bacteria</taxon>
        <taxon>Pseudomonadati</taxon>
        <taxon>Pseudomonadota</taxon>
        <taxon>Gammaproteobacteria</taxon>
        <taxon>Alteromonadales</taxon>
        <taxon>Pseudoalteromonadaceae</taxon>
        <taxon>Pseudoalteromonas</taxon>
    </lineage>
</organism>
<reference evidence="1" key="1">
    <citation type="submission" date="2024-02" db="EMBL/GenBank/DDBJ databases">
        <title>Bacteria isolated from the canopy kelp, Nereocystis luetkeana.</title>
        <authorList>
            <person name="Pfister C.A."/>
            <person name="Younker I.T."/>
            <person name="Light S.H."/>
        </authorList>
    </citation>
    <scope>NUCLEOTIDE SEQUENCE</scope>
    <source>
        <strain evidence="1">TN.2.01</strain>
    </source>
</reference>
<accession>A0ACC6R9P7</accession>
<dbReference type="EMBL" id="JBAKAX010000348">
    <property type="protein sequence ID" value="MEL0606643.1"/>
    <property type="molecule type" value="Genomic_DNA"/>
</dbReference>
<protein>
    <submittedName>
        <fullName evidence="1">DUF3578 domain-containing protein</fullName>
    </submittedName>
</protein>
<feature type="non-terminal residue" evidence="1">
    <location>
        <position position="1"/>
    </location>
</feature>